<protein>
    <submittedName>
        <fullName evidence="1">Uncharacterized protein</fullName>
    </submittedName>
</protein>
<comment type="caution">
    <text evidence="1">The sequence shown here is derived from an EMBL/GenBank/DDBJ whole genome shotgun (WGS) entry which is preliminary data.</text>
</comment>
<dbReference type="Proteomes" id="UP000613401">
    <property type="component" value="Unassembled WGS sequence"/>
</dbReference>
<dbReference type="AlphaFoldDB" id="A0A8H4C9L6"/>
<dbReference type="RefSeq" id="XP_045259045.1">
    <property type="nucleotide sequence ID" value="XM_045410010.1"/>
</dbReference>
<accession>A0A8H4C9L6</accession>
<gene>
    <name evidence="1" type="ORF">GCG54_00010078</name>
</gene>
<dbReference type="EMBL" id="WVTB01000082">
    <property type="protein sequence ID" value="KAF3799885.1"/>
    <property type="molecule type" value="Genomic_DNA"/>
</dbReference>
<name>A0A8H4C9L6_COLGL</name>
<proteinExistence type="predicted"/>
<organism evidence="1 2">
    <name type="scientific">Colletotrichum gloeosporioides</name>
    <name type="common">Anthracnose fungus</name>
    <name type="synonym">Glomerella cingulata</name>
    <dbReference type="NCBI Taxonomy" id="474922"/>
    <lineage>
        <taxon>Eukaryota</taxon>
        <taxon>Fungi</taxon>
        <taxon>Dikarya</taxon>
        <taxon>Ascomycota</taxon>
        <taxon>Pezizomycotina</taxon>
        <taxon>Sordariomycetes</taxon>
        <taxon>Hypocreomycetidae</taxon>
        <taxon>Glomerellales</taxon>
        <taxon>Glomerellaceae</taxon>
        <taxon>Colletotrichum</taxon>
        <taxon>Colletotrichum gloeosporioides species complex</taxon>
    </lineage>
</organism>
<reference evidence="1" key="2">
    <citation type="submission" date="2020-03" db="EMBL/GenBank/DDBJ databases">
        <authorList>
            <person name="Fu F.-F."/>
            <person name="Chen J."/>
        </authorList>
    </citation>
    <scope>NUCLEOTIDE SEQUENCE</scope>
    <source>
        <strain evidence="1">Lc1</strain>
    </source>
</reference>
<reference evidence="1" key="1">
    <citation type="journal article" date="2020" name="Phytopathology">
        <title>Genome sequence and comparative analysis of Colletotrichum gloeosporioides isolated from Liriodendron leaves.</title>
        <authorList>
            <person name="Fu F.F."/>
            <person name="Hao Z."/>
            <person name="Wang P."/>
            <person name="Lu Y."/>
            <person name="Xue L.J."/>
            <person name="Wei G."/>
            <person name="Tian Y."/>
            <person name="Baishi H."/>
            <person name="Xu H."/>
            <person name="Shi J."/>
            <person name="Cheng T."/>
            <person name="Wang G."/>
            <person name="Yi Y."/>
            <person name="Chen J."/>
        </authorList>
    </citation>
    <scope>NUCLEOTIDE SEQUENCE</scope>
    <source>
        <strain evidence="1">Lc1</strain>
    </source>
</reference>
<keyword evidence="2" id="KW-1185">Reference proteome</keyword>
<dbReference type="PANTHER" id="PTHR35605:SF1">
    <property type="entry name" value="ECP2 EFFECTOR PROTEIN DOMAIN-CONTAINING PROTEIN-RELATED"/>
    <property type="match status" value="1"/>
</dbReference>
<evidence type="ECO:0000313" key="2">
    <source>
        <dbReference type="Proteomes" id="UP000613401"/>
    </source>
</evidence>
<evidence type="ECO:0000313" key="1">
    <source>
        <dbReference type="EMBL" id="KAF3799885.1"/>
    </source>
</evidence>
<sequence length="176" mass="19776">MGLLAANEVDPQWEFPTGANGPLIKFNGTVEALYAYVSKEYPSYIASVFEPEAPTQGLETREDASGFLEKRTDFSSRPVSCQLLVSRSRIREGIDYLRRVRGQPSMEPNRWSRVSCSYDSAISWINTSSRRKTLESFGSIADGAQRIYTQCNRNDRTGGRVNHQTQWGVSAHGDRC</sequence>
<dbReference type="PANTHER" id="PTHR35605">
    <property type="entry name" value="ECP2 EFFECTOR PROTEIN DOMAIN-CONTAINING PROTEIN-RELATED"/>
    <property type="match status" value="1"/>
</dbReference>
<dbReference type="GeneID" id="69017210"/>